<evidence type="ECO:0000256" key="2">
    <source>
        <dbReference type="SAM" id="Phobius"/>
    </source>
</evidence>
<protein>
    <submittedName>
        <fullName evidence="4">Uncharacterized protein LOC100903603</fullName>
    </submittedName>
</protein>
<name>A0AAJ7SDY9_9ACAR</name>
<reference evidence="4" key="1">
    <citation type="submission" date="2025-08" db="UniProtKB">
        <authorList>
            <consortium name="RefSeq"/>
        </authorList>
    </citation>
    <scope>IDENTIFICATION</scope>
</reference>
<dbReference type="KEGG" id="goe:100903603"/>
<dbReference type="Proteomes" id="UP000694867">
    <property type="component" value="Unplaced"/>
</dbReference>
<sequence>MQIDDPYACIGHPVIRHFGALSHFLEELGQELPCPARVLTARHRAIGVDERACPLRSPVTLAQTSEPQEEDGSARSRRSCSSPLHCSPYSPSPVRKPLTLNSIGSQILSSNFKYLKTVDGFIKLIHVVLCLYCGMSMLYSCHPTAMNNQMLPAHLSCTSRQINFILTHLSAFVLHSVILLSYLLSPLSSVLLPSTILELIAGCISFTCGLSSSILLMSAMALLDLPDAMLHDSRLSTQSIENTLATSALGITTSLLCMACILRNYISLRRNLNYDLLLKPMA</sequence>
<dbReference type="GeneID" id="100903603"/>
<organism evidence="3 4">
    <name type="scientific">Galendromus occidentalis</name>
    <name type="common">western predatory mite</name>
    <dbReference type="NCBI Taxonomy" id="34638"/>
    <lineage>
        <taxon>Eukaryota</taxon>
        <taxon>Metazoa</taxon>
        <taxon>Ecdysozoa</taxon>
        <taxon>Arthropoda</taxon>
        <taxon>Chelicerata</taxon>
        <taxon>Arachnida</taxon>
        <taxon>Acari</taxon>
        <taxon>Parasitiformes</taxon>
        <taxon>Mesostigmata</taxon>
        <taxon>Gamasina</taxon>
        <taxon>Phytoseioidea</taxon>
        <taxon>Phytoseiidae</taxon>
        <taxon>Typhlodrominae</taxon>
        <taxon>Galendromus</taxon>
    </lineage>
</organism>
<gene>
    <name evidence="4" type="primary">LOC100903603</name>
</gene>
<keyword evidence="2" id="KW-1133">Transmembrane helix</keyword>
<feature type="transmembrane region" description="Helical" evidence="2">
    <location>
        <begin position="243"/>
        <end position="262"/>
    </location>
</feature>
<feature type="transmembrane region" description="Helical" evidence="2">
    <location>
        <begin position="162"/>
        <end position="184"/>
    </location>
</feature>
<accession>A0AAJ7SDY9</accession>
<proteinExistence type="predicted"/>
<evidence type="ECO:0000313" key="4">
    <source>
        <dbReference type="RefSeq" id="XP_028966981.1"/>
    </source>
</evidence>
<keyword evidence="2" id="KW-0472">Membrane</keyword>
<feature type="region of interest" description="Disordered" evidence="1">
    <location>
        <begin position="62"/>
        <end position="91"/>
    </location>
</feature>
<dbReference type="RefSeq" id="XP_028966981.1">
    <property type="nucleotide sequence ID" value="XM_029111148.1"/>
</dbReference>
<feature type="transmembrane region" description="Helical" evidence="2">
    <location>
        <begin position="121"/>
        <end position="142"/>
    </location>
</feature>
<keyword evidence="2" id="KW-0812">Transmembrane</keyword>
<evidence type="ECO:0000313" key="3">
    <source>
        <dbReference type="Proteomes" id="UP000694867"/>
    </source>
</evidence>
<dbReference type="AlphaFoldDB" id="A0AAJ7SDY9"/>
<keyword evidence="3" id="KW-1185">Reference proteome</keyword>
<feature type="transmembrane region" description="Helical" evidence="2">
    <location>
        <begin position="196"/>
        <end position="223"/>
    </location>
</feature>
<evidence type="ECO:0000256" key="1">
    <source>
        <dbReference type="SAM" id="MobiDB-lite"/>
    </source>
</evidence>